<dbReference type="PROSITE" id="PS00166">
    <property type="entry name" value="ENOYL_COA_HYDRATASE"/>
    <property type="match status" value="1"/>
</dbReference>
<gene>
    <name evidence="4" type="primary">yngF</name>
    <name evidence="4" type="ORF">GCM10007043_11460</name>
</gene>
<dbReference type="InterPro" id="IPR029045">
    <property type="entry name" value="ClpP/crotonase-like_dom_sf"/>
</dbReference>
<dbReference type="Gene3D" id="1.10.12.10">
    <property type="entry name" value="Lyase 2-enoyl-coa Hydratase, Chain A, domain 2"/>
    <property type="match status" value="1"/>
</dbReference>
<dbReference type="SUPFAM" id="SSF52096">
    <property type="entry name" value="ClpP/crotonase"/>
    <property type="match status" value="1"/>
</dbReference>
<evidence type="ECO:0000256" key="3">
    <source>
        <dbReference type="RuleBase" id="RU003707"/>
    </source>
</evidence>
<evidence type="ECO:0000256" key="1">
    <source>
        <dbReference type="ARBA" id="ARBA00005254"/>
    </source>
</evidence>
<evidence type="ECO:0000256" key="2">
    <source>
        <dbReference type="ARBA" id="ARBA00023239"/>
    </source>
</evidence>
<evidence type="ECO:0000313" key="4">
    <source>
        <dbReference type="EMBL" id="GGJ99106.1"/>
    </source>
</evidence>
<keyword evidence="2" id="KW-0456">Lyase</keyword>
<dbReference type="FunFam" id="3.90.226.10:FF:000009">
    <property type="entry name" value="Carnitinyl-CoA dehydratase"/>
    <property type="match status" value="1"/>
</dbReference>
<dbReference type="FunFam" id="1.10.12.10:FF:000001">
    <property type="entry name" value="Probable enoyl-CoA hydratase, mitochondrial"/>
    <property type="match status" value="1"/>
</dbReference>
<protein>
    <submittedName>
        <fullName evidence="4">Putative enoyl-CoA hydratase/isomerase YngF</fullName>
    </submittedName>
</protein>
<dbReference type="Proteomes" id="UP000637720">
    <property type="component" value="Unassembled WGS sequence"/>
</dbReference>
<dbReference type="PANTHER" id="PTHR11941">
    <property type="entry name" value="ENOYL-COA HYDRATASE-RELATED"/>
    <property type="match status" value="1"/>
</dbReference>
<dbReference type="InterPro" id="IPR001753">
    <property type="entry name" value="Enoyl-CoA_hydra/iso"/>
</dbReference>
<name>A0A8J3BEZ4_9BACI</name>
<dbReference type="Gene3D" id="3.90.226.10">
    <property type="entry name" value="2-enoyl-CoA Hydratase, Chain A, domain 1"/>
    <property type="match status" value="1"/>
</dbReference>
<evidence type="ECO:0000313" key="5">
    <source>
        <dbReference type="Proteomes" id="UP000637720"/>
    </source>
</evidence>
<dbReference type="Pfam" id="PF00378">
    <property type="entry name" value="ECH_1"/>
    <property type="match status" value="1"/>
</dbReference>
<comment type="similarity">
    <text evidence="1 3">Belongs to the enoyl-CoA hydratase/isomerase family.</text>
</comment>
<proteinExistence type="inferred from homology"/>
<comment type="caution">
    <text evidence="4">The sequence shown here is derived from an EMBL/GenBank/DDBJ whole genome shotgun (WGS) entry which is preliminary data.</text>
</comment>
<accession>A0A8J3BEZ4</accession>
<reference evidence="4" key="2">
    <citation type="submission" date="2020-09" db="EMBL/GenBank/DDBJ databases">
        <authorList>
            <person name="Sun Q."/>
            <person name="Ohkuma M."/>
        </authorList>
    </citation>
    <scope>NUCLEOTIDE SEQUENCE</scope>
    <source>
        <strain evidence="4">JCM 14719</strain>
    </source>
</reference>
<dbReference type="CDD" id="cd06558">
    <property type="entry name" value="crotonase-like"/>
    <property type="match status" value="1"/>
</dbReference>
<dbReference type="AlphaFoldDB" id="A0A8J3BEZ4"/>
<dbReference type="GO" id="GO:0016836">
    <property type="term" value="F:hydro-lyase activity"/>
    <property type="evidence" value="ECO:0007669"/>
    <property type="project" value="UniProtKB-ARBA"/>
</dbReference>
<keyword evidence="5" id="KW-1185">Reference proteome</keyword>
<dbReference type="InterPro" id="IPR018376">
    <property type="entry name" value="Enoyl-CoA_hyd/isom_CS"/>
</dbReference>
<sequence length="260" mass="28496">MSDVREDVVQFAVEGHLGIVTLNRPEVMNALNYATLVRLGEIVDALKLRRDIRAVIFTGRGKAFCVGADLKERRTLTEQEVRRNVLKIRDVFTAIERLPQPTIAVMHGYAFGGGFELALACDFRFASEETVMGLTETSLAIIPGAGGTQRLPRLIGPMRAKELIFTARKITAKEAYDLGILTGVAADPFAAARKLAEEIAQNGPLAVTQAKFAIDRGLGVDIQTGLEIESKAYEVLIPTKDRVEALQAFAEKRKPVFRGE</sequence>
<reference evidence="4" key="1">
    <citation type="journal article" date="2014" name="Int. J. Syst. Evol. Microbiol.">
        <title>Complete genome sequence of Corynebacterium casei LMG S-19264T (=DSM 44701T), isolated from a smear-ripened cheese.</title>
        <authorList>
            <consortium name="US DOE Joint Genome Institute (JGI-PGF)"/>
            <person name="Walter F."/>
            <person name="Albersmeier A."/>
            <person name="Kalinowski J."/>
            <person name="Ruckert C."/>
        </authorList>
    </citation>
    <scope>NUCLEOTIDE SEQUENCE</scope>
    <source>
        <strain evidence="4">JCM 14719</strain>
    </source>
</reference>
<dbReference type="EMBL" id="BMOF01000018">
    <property type="protein sequence ID" value="GGJ99106.1"/>
    <property type="molecule type" value="Genomic_DNA"/>
</dbReference>
<dbReference type="InterPro" id="IPR014748">
    <property type="entry name" value="Enoyl-CoA_hydra_C"/>
</dbReference>
<dbReference type="PANTHER" id="PTHR11941:SF54">
    <property type="entry name" value="ENOYL-COA HYDRATASE, MITOCHONDRIAL"/>
    <property type="match status" value="1"/>
</dbReference>
<organism evidence="4 5">
    <name type="scientific">Calditerricola satsumensis</name>
    <dbReference type="NCBI Taxonomy" id="373054"/>
    <lineage>
        <taxon>Bacteria</taxon>
        <taxon>Bacillati</taxon>
        <taxon>Bacillota</taxon>
        <taxon>Bacilli</taxon>
        <taxon>Bacillales</taxon>
        <taxon>Bacillaceae</taxon>
        <taxon>Calditerricola</taxon>
    </lineage>
</organism>
<dbReference type="GO" id="GO:0006635">
    <property type="term" value="P:fatty acid beta-oxidation"/>
    <property type="evidence" value="ECO:0007669"/>
    <property type="project" value="TreeGrafter"/>
</dbReference>